<accession>C7MWX5</accession>
<dbReference type="Proteomes" id="UP000000841">
    <property type="component" value="Chromosome"/>
</dbReference>
<protein>
    <submittedName>
        <fullName evidence="2">Uncharacterized protein</fullName>
    </submittedName>
</protein>
<reference evidence="2 3" key="1">
    <citation type="journal article" date="2009" name="Stand. Genomic Sci.">
        <title>Complete genome sequence of Saccharomonospora viridis type strain (P101).</title>
        <authorList>
            <person name="Pati A."/>
            <person name="Sikorski J."/>
            <person name="Nolan M."/>
            <person name="Lapidus A."/>
            <person name="Copeland A."/>
            <person name="Glavina Del Rio T."/>
            <person name="Lucas S."/>
            <person name="Chen F."/>
            <person name="Tice H."/>
            <person name="Pitluck S."/>
            <person name="Cheng J.F."/>
            <person name="Chertkov O."/>
            <person name="Brettin T."/>
            <person name="Han C."/>
            <person name="Detter J.C."/>
            <person name="Kuske C."/>
            <person name="Bruce D."/>
            <person name="Goodwin L."/>
            <person name="Chain P."/>
            <person name="D'haeseleer P."/>
            <person name="Chen A."/>
            <person name="Palaniappan K."/>
            <person name="Ivanova N."/>
            <person name="Mavromatis K."/>
            <person name="Mikhailova N."/>
            <person name="Rohde M."/>
            <person name="Tindall B.J."/>
            <person name="Goker M."/>
            <person name="Bristow J."/>
            <person name="Eisen J.A."/>
            <person name="Markowitz V."/>
            <person name="Hugenholtz P."/>
            <person name="Kyrpides N.C."/>
            <person name="Klenk H.P."/>
        </authorList>
    </citation>
    <scope>NUCLEOTIDE SEQUENCE [LARGE SCALE GENOMIC DNA]</scope>
    <source>
        <strain evidence="3">ATCC 15386 / DSM 43017 / JCM 3036 / NBRC 12207 / P101</strain>
    </source>
</reference>
<gene>
    <name evidence="2" type="ordered locus">Svir_22210</name>
</gene>
<proteinExistence type="predicted"/>
<dbReference type="EMBL" id="CP001683">
    <property type="protein sequence ID" value="ACU97229.1"/>
    <property type="molecule type" value="Genomic_DNA"/>
</dbReference>
<dbReference type="HOGENOM" id="CLU_3103517_0_0_11"/>
<organism evidence="2 3">
    <name type="scientific">Saccharomonospora viridis (strain ATCC 15386 / DSM 43017 / JCM 3036 / CCUG 5913 / NBRC 12207 / NCIMB 9602 / P101)</name>
    <name type="common">Thermoactinomyces viridis</name>
    <dbReference type="NCBI Taxonomy" id="471857"/>
    <lineage>
        <taxon>Bacteria</taxon>
        <taxon>Bacillati</taxon>
        <taxon>Actinomycetota</taxon>
        <taxon>Actinomycetes</taxon>
        <taxon>Pseudonocardiales</taxon>
        <taxon>Pseudonocardiaceae</taxon>
        <taxon>Saccharomonospora</taxon>
    </lineage>
</organism>
<feature type="region of interest" description="Disordered" evidence="1">
    <location>
        <begin position="1"/>
        <end position="22"/>
    </location>
</feature>
<evidence type="ECO:0000256" key="1">
    <source>
        <dbReference type="SAM" id="MobiDB-lite"/>
    </source>
</evidence>
<dbReference type="AlphaFoldDB" id="C7MWX5"/>
<dbReference type="STRING" id="471857.Svir_22210"/>
<evidence type="ECO:0000313" key="3">
    <source>
        <dbReference type="Proteomes" id="UP000000841"/>
    </source>
</evidence>
<dbReference type="KEGG" id="svi:Svir_22210"/>
<sequence length="51" mass="5818">MGTSRRLVTVSTPFDETTRNRPTSKPVTILAFEGWNDADPLPQPQQVLRYE</sequence>
<name>C7MWX5_SACVD</name>
<evidence type="ECO:0000313" key="2">
    <source>
        <dbReference type="EMBL" id="ACU97229.1"/>
    </source>
</evidence>
<feature type="compositionally biased region" description="Polar residues" evidence="1">
    <location>
        <begin position="9"/>
        <end position="22"/>
    </location>
</feature>
<keyword evidence="3" id="KW-1185">Reference proteome</keyword>